<dbReference type="InterPro" id="IPR008969">
    <property type="entry name" value="CarboxyPept-like_regulatory"/>
</dbReference>
<organism evidence="12 13">
    <name type="scientific">Mucilaginibacter conchicola</name>
    <dbReference type="NCBI Taxonomy" id="2303333"/>
    <lineage>
        <taxon>Bacteria</taxon>
        <taxon>Pseudomonadati</taxon>
        <taxon>Bacteroidota</taxon>
        <taxon>Sphingobacteriia</taxon>
        <taxon>Sphingobacteriales</taxon>
        <taxon>Sphingobacteriaceae</taxon>
        <taxon>Mucilaginibacter</taxon>
    </lineage>
</organism>
<evidence type="ECO:0000256" key="7">
    <source>
        <dbReference type="ARBA" id="ARBA00023237"/>
    </source>
</evidence>
<dbReference type="InterPro" id="IPR012910">
    <property type="entry name" value="Plug_dom"/>
</dbReference>
<comment type="subcellular location">
    <subcellularLocation>
        <location evidence="1 8">Cell outer membrane</location>
        <topology evidence="1 8">Multi-pass membrane protein</topology>
    </subcellularLocation>
</comment>
<reference evidence="12 13" key="1">
    <citation type="submission" date="2018-08" db="EMBL/GenBank/DDBJ databases">
        <title>Mucilaginibacter sp. MYSH2.</title>
        <authorList>
            <person name="Seo T."/>
        </authorList>
    </citation>
    <scope>NUCLEOTIDE SEQUENCE [LARGE SCALE GENOMIC DNA]</scope>
    <source>
        <strain evidence="12 13">MYSH2</strain>
    </source>
</reference>
<dbReference type="Gene3D" id="2.60.40.1120">
    <property type="entry name" value="Carboxypeptidase-like, regulatory domain"/>
    <property type="match status" value="1"/>
</dbReference>
<evidence type="ECO:0000256" key="4">
    <source>
        <dbReference type="ARBA" id="ARBA00022692"/>
    </source>
</evidence>
<evidence type="ECO:0000256" key="3">
    <source>
        <dbReference type="ARBA" id="ARBA00022452"/>
    </source>
</evidence>
<keyword evidence="6 8" id="KW-0472">Membrane</keyword>
<proteinExistence type="inferred from homology"/>
<evidence type="ECO:0000313" key="13">
    <source>
        <dbReference type="Proteomes" id="UP000264217"/>
    </source>
</evidence>
<dbReference type="InterPro" id="IPR037066">
    <property type="entry name" value="Plug_dom_sf"/>
</dbReference>
<gene>
    <name evidence="12" type="ORF">D0C36_12845</name>
</gene>
<dbReference type="Gene3D" id="2.170.130.10">
    <property type="entry name" value="TonB-dependent receptor, plug domain"/>
    <property type="match status" value="1"/>
</dbReference>
<dbReference type="InterPro" id="IPR039426">
    <property type="entry name" value="TonB-dep_rcpt-like"/>
</dbReference>
<evidence type="ECO:0000256" key="6">
    <source>
        <dbReference type="ARBA" id="ARBA00023136"/>
    </source>
</evidence>
<keyword evidence="13" id="KW-1185">Reference proteome</keyword>
<comment type="similarity">
    <text evidence="8 9">Belongs to the TonB-dependent receptor family.</text>
</comment>
<protein>
    <submittedName>
        <fullName evidence="12">TonB-dependent receptor</fullName>
    </submittedName>
</protein>
<dbReference type="RefSeq" id="WP_117392026.1">
    <property type="nucleotide sequence ID" value="NZ_QWDC01000002.1"/>
</dbReference>
<dbReference type="AlphaFoldDB" id="A0A372NST8"/>
<dbReference type="InterPro" id="IPR023996">
    <property type="entry name" value="TonB-dep_OMP_SusC/RagA"/>
</dbReference>
<keyword evidence="4 8" id="KW-0812">Transmembrane</keyword>
<keyword evidence="7 8" id="KW-0998">Cell outer membrane</keyword>
<dbReference type="NCBIfam" id="TIGR04056">
    <property type="entry name" value="OMP_RagA_SusC"/>
    <property type="match status" value="1"/>
</dbReference>
<evidence type="ECO:0000256" key="1">
    <source>
        <dbReference type="ARBA" id="ARBA00004571"/>
    </source>
</evidence>
<dbReference type="SUPFAM" id="SSF56935">
    <property type="entry name" value="Porins"/>
    <property type="match status" value="1"/>
</dbReference>
<dbReference type="Proteomes" id="UP000264217">
    <property type="component" value="Unassembled WGS sequence"/>
</dbReference>
<dbReference type="PROSITE" id="PS52016">
    <property type="entry name" value="TONB_DEPENDENT_REC_3"/>
    <property type="match status" value="1"/>
</dbReference>
<dbReference type="EMBL" id="QWDC01000002">
    <property type="protein sequence ID" value="RFZ92315.1"/>
    <property type="molecule type" value="Genomic_DNA"/>
</dbReference>
<evidence type="ECO:0000256" key="8">
    <source>
        <dbReference type="PROSITE-ProRule" id="PRU01360"/>
    </source>
</evidence>
<comment type="caution">
    <text evidence="12">The sequence shown here is derived from an EMBL/GenBank/DDBJ whole genome shotgun (WGS) entry which is preliminary data.</text>
</comment>
<name>A0A372NST8_9SPHI</name>
<dbReference type="OrthoDB" id="9768177at2"/>
<accession>A0A372NST8</accession>
<dbReference type="NCBIfam" id="TIGR04057">
    <property type="entry name" value="SusC_RagA_signa"/>
    <property type="match status" value="1"/>
</dbReference>
<dbReference type="InterPro" id="IPR036942">
    <property type="entry name" value="Beta-barrel_TonB_sf"/>
</dbReference>
<dbReference type="InterPro" id="IPR000531">
    <property type="entry name" value="Beta-barrel_TonB"/>
</dbReference>
<dbReference type="Pfam" id="PF13715">
    <property type="entry name" value="CarbopepD_reg_2"/>
    <property type="match status" value="1"/>
</dbReference>
<evidence type="ECO:0000259" key="10">
    <source>
        <dbReference type="Pfam" id="PF00593"/>
    </source>
</evidence>
<evidence type="ECO:0000256" key="9">
    <source>
        <dbReference type="RuleBase" id="RU003357"/>
    </source>
</evidence>
<sequence length="1043" mass="112553">MEYYIHGKNLPIKFLRILLLVLAPVVAFGQNEPRPTINSRLEGTVLDSLTSQPVPGAVIRIKGTTNAATSDVNGRFQLVTGQSFPYTLAVSFIGYKTKELVAKGSPVTIKLIENVNQLNDVVVVGYGTQKRTDITGSVASVSKNLLKQPAASFDNLLQGSVSGVAVTQNSGQPGGSATIRIRGGNSISFGNAPLYVIDGFIIYNNNDNVNIGSNGPSVNALSTINPSDIESIEVLKDASATAIYGSRGANGVVIITTRRGKKGTNNVSFSTYAGQQRVSKKLDLLNGSQWASLINDVNVSDNVAKTYTDAQVAAFGNGSDWQSAAIRNAPQYNGELSVSGGDERSRYLISGNYFKQDGTLLNTGFERYSGRVNIERNINDKFTVSANIFSSRSKQNKLYGSGYNSINFNSAFANLINTSPIAPIYNANGGYNTANPFNATPTNPLQDIASTTNTSLLTRTLGNIAGEYKLLDELVLKVTVGADLLNTTQNYYAPSYTGSPAGSSNGYAAQGYASIGSGYANSWLNENTLTWSHTFNKDHFVTVLGGYTTQHEQAASSVASAQKFPNDLTTFNNLSYAGVANLPQSTGRSASLNSYLARVNYSYQHKYNVTLSERLDGSSKLGANHKWGSFPSVGLSWNVNKEAFLENNKTVNNLKLRLSAGQTGNSEVPAYSSLVTLAPTNYYFNSTLVTGIAPLQLANPDLKWETTTQYDAGFDLGLFNDRVNLVFDAYYKKTTDLLLNVPLPLYTGYASALENVGSVENKGIELGINTENIKSNSFSWKTNLVFAINRNKVLSLGPGVNSYFPLAPTGRQSPVIVKVGEPVGTFWGYKTNGLLTAADIANHVPVLTGVPQQVGDTKYVDTNGDGVVTTDDRHSLGSAQPKFTGSITNTFTLGHFDLSVYFTGSYGNKIFNLLQQTLERPTLSLNASATLLNRWSESNPNGTVARATNAPVPQITDRYVENGSYLRLKNLSFGYNFSSDLLAKVHAKQLRIYASAQNLATITKYTGLDPEVNFYDNDNTKQGIDYGSYPAVRTFLLGLNVTF</sequence>
<dbReference type="Pfam" id="PF00593">
    <property type="entry name" value="TonB_dep_Rec_b-barrel"/>
    <property type="match status" value="1"/>
</dbReference>
<dbReference type="Gene3D" id="2.40.170.20">
    <property type="entry name" value="TonB-dependent receptor, beta-barrel domain"/>
    <property type="match status" value="1"/>
</dbReference>
<evidence type="ECO:0000256" key="5">
    <source>
        <dbReference type="ARBA" id="ARBA00023077"/>
    </source>
</evidence>
<keyword evidence="12" id="KW-0675">Receptor</keyword>
<evidence type="ECO:0000313" key="12">
    <source>
        <dbReference type="EMBL" id="RFZ92315.1"/>
    </source>
</evidence>
<keyword evidence="5 9" id="KW-0798">TonB box</keyword>
<dbReference type="Pfam" id="PF07715">
    <property type="entry name" value="Plug"/>
    <property type="match status" value="1"/>
</dbReference>
<dbReference type="SUPFAM" id="SSF49464">
    <property type="entry name" value="Carboxypeptidase regulatory domain-like"/>
    <property type="match status" value="1"/>
</dbReference>
<evidence type="ECO:0000256" key="2">
    <source>
        <dbReference type="ARBA" id="ARBA00022448"/>
    </source>
</evidence>
<dbReference type="GO" id="GO:0009279">
    <property type="term" value="C:cell outer membrane"/>
    <property type="evidence" value="ECO:0007669"/>
    <property type="project" value="UniProtKB-SubCell"/>
</dbReference>
<dbReference type="InterPro" id="IPR023997">
    <property type="entry name" value="TonB-dep_OMP_SusC/RagA_CS"/>
</dbReference>
<keyword evidence="3 8" id="KW-1134">Transmembrane beta strand</keyword>
<feature type="domain" description="TonB-dependent receptor plug" evidence="11">
    <location>
        <begin position="132"/>
        <end position="252"/>
    </location>
</feature>
<evidence type="ECO:0000259" key="11">
    <source>
        <dbReference type="Pfam" id="PF07715"/>
    </source>
</evidence>
<keyword evidence="2 8" id="KW-0813">Transport</keyword>
<feature type="domain" description="TonB-dependent receptor-like beta-barrel" evidence="10">
    <location>
        <begin position="403"/>
        <end position="999"/>
    </location>
</feature>